<name>A0A6J2U0X9_DROLE</name>
<feature type="region of interest" description="Disordered" evidence="1">
    <location>
        <begin position="733"/>
        <end position="769"/>
    </location>
</feature>
<accession>A0A6J2U0X9</accession>
<dbReference type="GeneID" id="115628984"/>
<feature type="region of interest" description="Disordered" evidence="1">
    <location>
        <begin position="552"/>
        <end position="665"/>
    </location>
</feature>
<dbReference type="AlphaFoldDB" id="A0A6J2U0X9"/>
<reference evidence="3" key="1">
    <citation type="submission" date="2025-08" db="UniProtKB">
        <authorList>
            <consortium name="RefSeq"/>
        </authorList>
    </citation>
    <scope>IDENTIFICATION</scope>
    <source>
        <strain evidence="3">11010-0011.00</strain>
        <tissue evidence="3">Whole body</tissue>
    </source>
</reference>
<proteinExistence type="predicted"/>
<feature type="compositionally biased region" description="Polar residues" evidence="1">
    <location>
        <begin position="701"/>
        <end position="714"/>
    </location>
</feature>
<gene>
    <name evidence="3" type="primary">LOC115628984</name>
</gene>
<sequence length="907" mass="102192">MSLPLLDEEELEALVYERSKIWSSLLKCFEEQDDEEIIEMHNIEKLFESDVEDNDESVAGTDEAEEDDVEDDIANTTVTKTRTELALMLYSGENKQETQELQVILNQTLPVFEEHKRKWRDAGLDRILDTFDEQKIEVHVGDWLRRNNSVYGGKLTPEKSATKRSTSSDETDSGSISSAEYETVDTARYVRKRISKPRLPIPMKIDRTHMRKRQELRAEFSATDYDEVRRYRKHERDTPLRIPKPTYRQSQQHRSRCSHQHYKHYSRKPRASALCSDSSSSDMEVDYCGPHCECTASKRHDRVKTMYHCCTYHSHHRSSGCGRSMRLIERNVRHLRRQHALDEDLHMDMRPRVRESDCSCCNRKKLCSNVVHVANSSTEEWIVENGSSSSSPYVEANLMRVQTLSMKTASAELTSAKAREALSQAERKLLPTPKAHRKVLGVFSKTDPAILPFISEEPVNTKKTKRATVEAEKKKAKPTNTNESIVAHEGQEIVNATPKSLQKRKPGWQLKCVKEPEKDTPLKSISYVEKENSSNIAKAGANEERIVKAKTTSLAVNRKTSQALTELPRNRDQEPLSPPKVTETPTKTNIQNRKSGKKTNSNMKSTADKKLKPIKTAPLKRNVNNSAKKKNLTTSIDDSTESDEVVVVSDDNDSSWLPSRQRTKKTPQAVLVEEDIKLALLLSKETYMSECTKRQQKEETASSPQLPEPTTFNNQSVACNSTALVNNTACDRALGSKRNMKRSTDVSSTLKKSSPPSTASSKKQKQVTEEADCTVVTSTTCCESSGVVQPTAKHSLQLTANGILLYAPPERGPASSSSKFELTEQSLGGIIGERTARKFLKYHVGSRSFDSRLSVYYRPSPKLRAALTAGVDSLDLCSSSSSDSDDDIFEYAQRYGNIHTVLEQASK</sequence>
<organism evidence="2 3">
    <name type="scientific">Drosophila lebanonensis</name>
    <name type="common">Fruit fly</name>
    <name type="synonym">Scaptodrosophila lebanonensis</name>
    <dbReference type="NCBI Taxonomy" id="7225"/>
    <lineage>
        <taxon>Eukaryota</taxon>
        <taxon>Metazoa</taxon>
        <taxon>Ecdysozoa</taxon>
        <taxon>Arthropoda</taxon>
        <taxon>Hexapoda</taxon>
        <taxon>Insecta</taxon>
        <taxon>Pterygota</taxon>
        <taxon>Neoptera</taxon>
        <taxon>Endopterygota</taxon>
        <taxon>Diptera</taxon>
        <taxon>Brachycera</taxon>
        <taxon>Muscomorpha</taxon>
        <taxon>Ephydroidea</taxon>
        <taxon>Drosophilidae</taxon>
        <taxon>Scaptodrosophila</taxon>
    </lineage>
</organism>
<feature type="compositionally biased region" description="Low complexity" evidence="1">
    <location>
        <begin position="747"/>
        <end position="761"/>
    </location>
</feature>
<feature type="region of interest" description="Disordered" evidence="1">
    <location>
        <begin position="240"/>
        <end position="269"/>
    </location>
</feature>
<feature type="region of interest" description="Disordered" evidence="1">
    <location>
        <begin position="50"/>
        <end position="69"/>
    </location>
</feature>
<keyword evidence="2" id="KW-1185">Reference proteome</keyword>
<feature type="region of interest" description="Disordered" evidence="1">
    <location>
        <begin position="149"/>
        <end position="179"/>
    </location>
</feature>
<feature type="compositionally biased region" description="Polar residues" evidence="1">
    <location>
        <begin position="552"/>
        <end position="564"/>
    </location>
</feature>
<protein>
    <submittedName>
        <fullName evidence="3">Uncharacterized protein LOC115628984</fullName>
    </submittedName>
</protein>
<dbReference type="Proteomes" id="UP000504634">
    <property type="component" value="Unplaced"/>
</dbReference>
<dbReference type="RefSeq" id="XP_030381123.1">
    <property type="nucleotide sequence ID" value="XM_030525263.1"/>
</dbReference>
<feature type="compositionally biased region" description="Basic residues" evidence="1">
    <location>
        <begin position="251"/>
        <end position="269"/>
    </location>
</feature>
<evidence type="ECO:0000313" key="3">
    <source>
        <dbReference type="RefSeq" id="XP_030381123.1"/>
    </source>
</evidence>
<evidence type="ECO:0000256" key="1">
    <source>
        <dbReference type="SAM" id="MobiDB-lite"/>
    </source>
</evidence>
<evidence type="ECO:0000313" key="2">
    <source>
        <dbReference type="Proteomes" id="UP000504634"/>
    </source>
</evidence>
<feature type="compositionally biased region" description="Polar residues" evidence="1">
    <location>
        <begin position="583"/>
        <end position="605"/>
    </location>
</feature>
<dbReference type="CTD" id="42065"/>
<dbReference type="OrthoDB" id="8021929at2759"/>
<feature type="region of interest" description="Disordered" evidence="1">
    <location>
        <begin position="692"/>
        <end position="714"/>
    </location>
</feature>